<comment type="catalytic activity">
    <reaction evidence="8">
        <text>alpha-D-glucosaminyl-[heparan sulfate](n) + 3'-phosphoadenylyl sulfate = 6-sulfo-alpha-D-glucosaminyl-[heparan sulfate](n) + adenosine 3',5'-bisphosphate + H(+)</text>
        <dbReference type="Rhea" id="RHEA:56604"/>
        <dbReference type="Rhea" id="RHEA-COMP:9830"/>
        <dbReference type="Rhea" id="RHEA-COMP:14621"/>
        <dbReference type="ChEBI" id="CHEBI:15378"/>
        <dbReference type="ChEBI" id="CHEBI:58339"/>
        <dbReference type="ChEBI" id="CHEBI:58343"/>
        <dbReference type="ChEBI" id="CHEBI:58388"/>
        <dbReference type="ChEBI" id="CHEBI:140604"/>
    </reaction>
</comment>
<proteinExistence type="inferred from homology"/>
<dbReference type="Pfam" id="PF03567">
    <property type="entry name" value="Sulfotransfer_2"/>
    <property type="match status" value="1"/>
</dbReference>
<feature type="compositionally biased region" description="Basic and acidic residues" evidence="9">
    <location>
        <begin position="312"/>
        <end position="335"/>
    </location>
</feature>
<protein>
    <recommendedName>
        <fullName evidence="8">Heparan-sulfate 6-O-sulfotransferase</fullName>
        <ecNumber evidence="8">2.8.2.-</ecNumber>
    </recommendedName>
</protein>
<evidence type="ECO:0000256" key="9">
    <source>
        <dbReference type="SAM" id="MobiDB-lite"/>
    </source>
</evidence>
<dbReference type="InterPro" id="IPR005331">
    <property type="entry name" value="Sulfotransferase"/>
</dbReference>
<comment type="caution">
    <text evidence="10">The sequence shown here is derived from an EMBL/GenBank/DDBJ whole genome shotgun (WGS) entry which is preliminary data.</text>
</comment>
<keyword evidence="8" id="KW-0735">Signal-anchor</keyword>
<dbReference type="GO" id="GO:0016020">
    <property type="term" value="C:membrane"/>
    <property type="evidence" value="ECO:0007669"/>
    <property type="project" value="UniProtKB-SubCell"/>
</dbReference>
<comment type="subcellular location">
    <subcellularLocation>
        <location evidence="1">Membrane</location>
        <topology evidence="1">Single-pass membrane protein</topology>
    </subcellularLocation>
    <subcellularLocation>
        <location evidence="8">Membrane</location>
        <topology evidence="8">Single-pass type II membrane protein</topology>
    </subcellularLocation>
</comment>
<comment type="similarity">
    <text evidence="2 8">Belongs to the sulfotransferase 6 family.</text>
</comment>
<reference evidence="10 11" key="1">
    <citation type="submission" date="2024-04" db="EMBL/GenBank/DDBJ databases">
        <authorList>
            <consortium name="Genoscope - CEA"/>
            <person name="William W."/>
        </authorList>
    </citation>
    <scope>NUCLEOTIDE SEQUENCE [LARGE SCALE GENOMIC DNA]</scope>
</reference>
<feature type="region of interest" description="Disordered" evidence="9">
    <location>
        <begin position="304"/>
        <end position="343"/>
    </location>
</feature>
<dbReference type="PANTHER" id="PTHR12812:SF0">
    <property type="entry name" value="HEPARAN-SULFATE 6-O-SULFOTRANSFERASE"/>
    <property type="match status" value="1"/>
</dbReference>
<keyword evidence="7" id="KW-0325">Glycoprotein</keyword>
<sequence length="435" mass="50051">MTSLSNLLTQEAVLETPCSCRDQMTKCKCLNKHGQPWLFHSFNTTGYVCGEFADFTTLNNCPIDRWFKTSGRDPRPFRRYFLVTMLREPMARYLSEWLHTRDEDTFFKNEPRLYRNISLELQKKGLACYLGIKLSNLPLLDFIRCKENSANNRQTRMLANLAEVNALRLRGQAYDEALLKSAKQTLLRLPFYGILDRLDDTMVLLEAELGFHFRQPLHRQHTASETLLPLEPGMLQLVQQANHLDLKLFQFATKLFDDKLSKKIGGHFQQKDNLITDNTQVENNGVGLDENVIRRKDVSETSENIKFGRRKRNEDNGETLNEHGSKIGDVQEHGKSSHRQPADEAALDNYHRIDADVVSDFLGTLEQLKKERQASADGHRDGQSMAAGSYGRSRDKALHFNPEKGQPDHDTLNGVINTRVRGRTRHEKDVDRMFM</sequence>
<evidence type="ECO:0000313" key="11">
    <source>
        <dbReference type="Proteomes" id="UP001497497"/>
    </source>
</evidence>
<accession>A0AAV2IFX5</accession>
<dbReference type="Proteomes" id="UP001497497">
    <property type="component" value="Unassembled WGS sequence"/>
</dbReference>
<keyword evidence="6 8" id="KW-0472">Membrane</keyword>
<evidence type="ECO:0000313" key="10">
    <source>
        <dbReference type="EMBL" id="CAL1544634.1"/>
    </source>
</evidence>
<keyword evidence="11" id="KW-1185">Reference proteome</keyword>
<evidence type="ECO:0000256" key="6">
    <source>
        <dbReference type="ARBA" id="ARBA00023136"/>
    </source>
</evidence>
<evidence type="ECO:0000256" key="2">
    <source>
        <dbReference type="ARBA" id="ARBA00010109"/>
    </source>
</evidence>
<comment type="function">
    <text evidence="8">6-O-sulfation enzyme which catalyzes the transfer of sulfate from 3'-phosphoadenosine 5'-phosphosulfate (PAPS) to position 6 of the N-sulfoglucosamine residue (GlcNS) of heparan sulfate.</text>
</comment>
<dbReference type="GO" id="GO:0017095">
    <property type="term" value="F:heparan sulfate 6-sulfotransferase activity"/>
    <property type="evidence" value="ECO:0007669"/>
    <property type="project" value="TreeGrafter"/>
</dbReference>
<evidence type="ECO:0000256" key="8">
    <source>
        <dbReference type="RuleBase" id="RU364122"/>
    </source>
</evidence>
<gene>
    <name evidence="10" type="ORF">GSLYS_00018147001</name>
</gene>
<feature type="compositionally biased region" description="Basic and acidic residues" evidence="9">
    <location>
        <begin position="426"/>
        <end position="435"/>
    </location>
</feature>
<dbReference type="PANTHER" id="PTHR12812">
    <property type="entry name" value="HEPARAN SULFATE 6-O-SULFOTRANSFERASE 3"/>
    <property type="match status" value="1"/>
</dbReference>
<dbReference type="InterPro" id="IPR010635">
    <property type="entry name" value="Heparan_SO4-6-sulfoTrfase"/>
</dbReference>
<keyword evidence="4" id="KW-0812">Transmembrane</keyword>
<dbReference type="InterPro" id="IPR027417">
    <property type="entry name" value="P-loop_NTPase"/>
</dbReference>
<dbReference type="AlphaFoldDB" id="A0AAV2IFX5"/>
<organism evidence="10 11">
    <name type="scientific">Lymnaea stagnalis</name>
    <name type="common">Great pond snail</name>
    <name type="synonym">Helix stagnalis</name>
    <dbReference type="NCBI Taxonomy" id="6523"/>
    <lineage>
        <taxon>Eukaryota</taxon>
        <taxon>Metazoa</taxon>
        <taxon>Spiralia</taxon>
        <taxon>Lophotrochozoa</taxon>
        <taxon>Mollusca</taxon>
        <taxon>Gastropoda</taxon>
        <taxon>Heterobranchia</taxon>
        <taxon>Euthyneura</taxon>
        <taxon>Panpulmonata</taxon>
        <taxon>Hygrophila</taxon>
        <taxon>Lymnaeoidea</taxon>
        <taxon>Lymnaeidae</taxon>
        <taxon>Lymnaea</taxon>
    </lineage>
</organism>
<keyword evidence="3 8" id="KW-0808">Transferase</keyword>
<evidence type="ECO:0000256" key="5">
    <source>
        <dbReference type="ARBA" id="ARBA00022989"/>
    </source>
</evidence>
<feature type="compositionally biased region" description="Basic and acidic residues" evidence="9">
    <location>
        <begin position="392"/>
        <end position="411"/>
    </location>
</feature>
<evidence type="ECO:0000256" key="7">
    <source>
        <dbReference type="ARBA" id="ARBA00023180"/>
    </source>
</evidence>
<dbReference type="EMBL" id="CAXITT010000635">
    <property type="protein sequence ID" value="CAL1544634.1"/>
    <property type="molecule type" value="Genomic_DNA"/>
</dbReference>
<evidence type="ECO:0000256" key="1">
    <source>
        <dbReference type="ARBA" id="ARBA00004167"/>
    </source>
</evidence>
<evidence type="ECO:0000256" key="4">
    <source>
        <dbReference type="ARBA" id="ARBA00022692"/>
    </source>
</evidence>
<feature type="region of interest" description="Disordered" evidence="9">
    <location>
        <begin position="371"/>
        <end position="435"/>
    </location>
</feature>
<evidence type="ECO:0000256" key="3">
    <source>
        <dbReference type="ARBA" id="ARBA00022679"/>
    </source>
</evidence>
<name>A0AAV2IFX5_LYMST</name>
<dbReference type="Gene3D" id="3.40.50.300">
    <property type="entry name" value="P-loop containing nucleotide triphosphate hydrolases"/>
    <property type="match status" value="1"/>
</dbReference>
<feature type="compositionally biased region" description="Basic and acidic residues" evidence="9">
    <location>
        <begin position="371"/>
        <end position="382"/>
    </location>
</feature>
<dbReference type="EC" id="2.8.2.-" evidence="8"/>
<keyword evidence="5" id="KW-1133">Transmembrane helix</keyword>